<evidence type="ECO:0000313" key="3">
    <source>
        <dbReference type="EMBL" id="KAK3387932.1"/>
    </source>
</evidence>
<keyword evidence="4" id="KW-1185">Reference proteome</keyword>
<name>A0AAE0NUE6_9PEZI</name>
<dbReference type="Proteomes" id="UP001285441">
    <property type="component" value="Unassembled WGS sequence"/>
</dbReference>
<dbReference type="InterPro" id="IPR037401">
    <property type="entry name" value="SnoaL-like"/>
</dbReference>
<feature type="domain" description="SnoaL-like" evidence="2">
    <location>
        <begin position="79"/>
        <end position="162"/>
    </location>
</feature>
<gene>
    <name evidence="3" type="ORF">B0H63DRAFT_521947</name>
</gene>
<evidence type="ECO:0000259" key="2">
    <source>
        <dbReference type="Pfam" id="PF12680"/>
    </source>
</evidence>
<organism evidence="3 4">
    <name type="scientific">Podospora didyma</name>
    <dbReference type="NCBI Taxonomy" id="330526"/>
    <lineage>
        <taxon>Eukaryota</taxon>
        <taxon>Fungi</taxon>
        <taxon>Dikarya</taxon>
        <taxon>Ascomycota</taxon>
        <taxon>Pezizomycotina</taxon>
        <taxon>Sordariomycetes</taxon>
        <taxon>Sordariomycetidae</taxon>
        <taxon>Sordariales</taxon>
        <taxon>Podosporaceae</taxon>
        <taxon>Podospora</taxon>
    </lineage>
</organism>
<protein>
    <recommendedName>
        <fullName evidence="2">SnoaL-like domain-containing protein</fullName>
    </recommendedName>
</protein>
<evidence type="ECO:0000313" key="4">
    <source>
        <dbReference type="Proteomes" id="UP001285441"/>
    </source>
</evidence>
<dbReference type="SUPFAM" id="SSF54427">
    <property type="entry name" value="NTF2-like"/>
    <property type="match status" value="1"/>
</dbReference>
<proteinExistence type="predicted"/>
<comment type="caution">
    <text evidence="3">The sequence shown here is derived from an EMBL/GenBank/DDBJ whole genome shotgun (WGS) entry which is preliminary data.</text>
</comment>
<dbReference type="AlphaFoldDB" id="A0AAE0NUE6"/>
<dbReference type="EMBL" id="JAULSW010000003">
    <property type="protein sequence ID" value="KAK3387932.1"/>
    <property type="molecule type" value="Genomic_DNA"/>
</dbReference>
<reference evidence="3" key="2">
    <citation type="submission" date="2023-06" db="EMBL/GenBank/DDBJ databases">
        <authorList>
            <consortium name="Lawrence Berkeley National Laboratory"/>
            <person name="Haridas S."/>
            <person name="Hensen N."/>
            <person name="Bonometti L."/>
            <person name="Westerberg I."/>
            <person name="Brannstrom I.O."/>
            <person name="Guillou S."/>
            <person name="Cros-Aarteil S."/>
            <person name="Calhoun S."/>
            <person name="Kuo A."/>
            <person name="Mondo S."/>
            <person name="Pangilinan J."/>
            <person name="Riley R."/>
            <person name="LaButti K."/>
            <person name="Andreopoulos B."/>
            <person name="Lipzen A."/>
            <person name="Chen C."/>
            <person name="Yanf M."/>
            <person name="Daum C."/>
            <person name="Ng V."/>
            <person name="Clum A."/>
            <person name="Steindorff A."/>
            <person name="Ohm R."/>
            <person name="Martin F."/>
            <person name="Silar P."/>
            <person name="Natvig D."/>
            <person name="Lalanne C."/>
            <person name="Gautier V."/>
            <person name="Ament-velasquez S.L."/>
            <person name="Kruys A."/>
            <person name="Hutchinson M.I."/>
            <person name="Powell A.J."/>
            <person name="Barry K."/>
            <person name="Miller A.N."/>
            <person name="Grigoriev I.V."/>
            <person name="Debuchy R."/>
            <person name="Gladieux P."/>
            <person name="Thoren M.H."/>
            <person name="Johannesson H."/>
        </authorList>
    </citation>
    <scope>NUCLEOTIDE SEQUENCE</scope>
    <source>
        <strain evidence="3">CBS 232.78</strain>
    </source>
</reference>
<feature type="region of interest" description="Disordered" evidence="1">
    <location>
        <begin position="1"/>
        <end position="50"/>
    </location>
</feature>
<dbReference type="Pfam" id="PF12680">
    <property type="entry name" value="SnoaL_2"/>
    <property type="match status" value="1"/>
</dbReference>
<dbReference type="Gene3D" id="3.10.450.50">
    <property type="match status" value="1"/>
</dbReference>
<dbReference type="InterPro" id="IPR032710">
    <property type="entry name" value="NTF2-like_dom_sf"/>
</dbReference>
<reference evidence="3" key="1">
    <citation type="journal article" date="2023" name="Mol. Phylogenet. Evol.">
        <title>Genome-scale phylogeny and comparative genomics of the fungal order Sordariales.</title>
        <authorList>
            <person name="Hensen N."/>
            <person name="Bonometti L."/>
            <person name="Westerberg I."/>
            <person name="Brannstrom I.O."/>
            <person name="Guillou S."/>
            <person name="Cros-Aarteil S."/>
            <person name="Calhoun S."/>
            <person name="Haridas S."/>
            <person name="Kuo A."/>
            <person name="Mondo S."/>
            <person name="Pangilinan J."/>
            <person name="Riley R."/>
            <person name="LaButti K."/>
            <person name="Andreopoulos B."/>
            <person name="Lipzen A."/>
            <person name="Chen C."/>
            <person name="Yan M."/>
            <person name="Daum C."/>
            <person name="Ng V."/>
            <person name="Clum A."/>
            <person name="Steindorff A."/>
            <person name="Ohm R.A."/>
            <person name="Martin F."/>
            <person name="Silar P."/>
            <person name="Natvig D.O."/>
            <person name="Lalanne C."/>
            <person name="Gautier V."/>
            <person name="Ament-Velasquez S.L."/>
            <person name="Kruys A."/>
            <person name="Hutchinson M.I."/>
            <person name="Powell A.J."/>
            <person name="Barry K."/>
            <person name="Miller A.N."/>
            <person name="Grigoriev I.V."/>
            <person name="Debuchy R."/>
            <person name="Gladieux P."/>
            <person name="Hiltunen Thoren M."/>
            <person name="Johannesson H."/>
        </authorList>
    </citation>
    <scope>NUCLEOTIDE SEQUENCE</scope>
    <source>
        <strain evidence="3">CBS 232.78</strain>
    </source>
</reference>
<evidence type="ECO:0000256" key="1">
    <source>
        <dbReference type="SAM" id="MobiDB-lite"/>
    </source>
</evidence>
<accession>A0AAE0NUE6</accession>
<sequence length="197" mass="21302">MPAITYPPVHPNASNKPVICGDEHHANISKRNPPSPPSTTTTNPPGPPFPSTTSLLRYLYADLTRISEVVSPSLLLHPADRALFTPPKPPLRGTSAVQAHENSLLAATEGTLVMDVESITANEHFGTVLGTLRASKTGRKDDLAVPFCGVWRFDDSGRAVEHWENAADPMAVAKWLGVREDDELDPCPSLEAELPTR</sequence>